<keyword evidence="3 4" id="KW-0648">Protein biosynthesis</keyword>
<dbReference type="OrthoDB" id="25498at2759"/>
<dbReference type="Pfam" id="PF13012">
    <property type="entry name" value="MitMem_reg"/>
    <property type="match status" value="1"/>
</dbReference>
<dbReference type="CDD" id="cd08064">
    <property type="entry name" value="MPN_eIF3f"/>
    <property type="match status" value="1"/>
</dbReference>
<dbReference type="PANTHER" id="PTHR10540">
    <property type="entry name" value="EUKARYOTIC TRANSLATION INITIATION FACTOR 3 SUBUNIT F-RELATED"/>
    <property type="match status" value="1"/>
</dbReference>
<protein>
    <recommendedName>
        <fullName evidence="4">Eukaryotic translation initiation factor 3 subunit F</fullName>
        <shortName evidence="4">eIF3f</shortName>
    </recommendedName>
</protein>
<evidence type="ECO:0000313" key="6">
    <source>
        <dbReference type="EMBL" id="KAB5596305.1"/>
    </source>
</evidence>
<gene>
    <name evidence="6" type="ORF">CTheo_290</name>
</gene>
<evidence type="ECO:0000256" key="1">
    <source>
        <dbReference type="ARBA" id="ARBA00022490"/>
    </source>
</evidence>
<evidence type="ECO:0000259" key="5">
    <source>
        <dbReference type="PROSITE" id="PS50249"/>
    </source>
</evidence>
<feature type="domain" description="MPN" evidence="5">
    <location>
        <begin position="58"/>
        <end position="191"/>
    </location>
</feature>
<keyword evidence="1 4" id="KW-0963">Cytoplasm</keyword>
<dbReference type="GO" id="GO:0071541">
    <property type="term" value="C:eukaryotic translation initiation factor 3 complex, eIF3m"/>
    <property type="evidence" value="ECO:0007669"/>
    <property type="project" value="TreeGrafter"/>
</dbReference>
<dbReference type="PROSITE" id="PS50249">
    <property type="entry name" value="MPN"/>
    <property type="match status" value="1"/>
</dbReference>
<dbReference type="InterPro" id="IPR027531">
    <property type="entry name" value="eIF3f"/>
</dbReference>
<dbReference type="InterPro" id="IPR024969">
    <property type="entry name" value="EIF3F/CSN6-like_C"/>
</dbReference>
<dbReference type="GO" id="GO:0001732">
    <property type="term" value="P:formation of cytoplasmic translation initiation complex"/>
    <property type="evidence" value="ECO:0007669"/>
    <property type="project" value="UniProtKB-UniRule"/>
</dbReference>
<evidence type="ECO:0000256" key="4">
    <source>
        <dbReference type="HAMAP-Rule" id="MF_03005"/>
    </source>
</evidence>
<keyword evidence="7" id="KW-1185">Reference proteome</keyword>
<sequence length="328" mass="36043">MVNSDFVEEVSDARVMAKVADPNTAVPTMALNPNSYALYLQAPSSLAGSSGPRPVTTVTIHPVALFSILDHFLRRTESQERVIGTLLGTRTETEIEVKSSFAVIHNETDEQVALDMDYHRTMYDLHQKVNPKEVIVGWYSTGTDLNTYSALIQNFYSQETAPYQAVHVVLDTGTREGVNQGVKAYISSPVGVHPKPENCVFLPVPCELRLQESEMSALDLLNAASNAAKYTTSPAHELEVLEQAIASVSDMIDRILAYVKQVIDGEIEGDPTVGRYLLDTLNASSTSLDKEKVETLFNSQLQDTLTISYLANIVRSEVEVSSRMALVT</sequence>
<evidence type="ECO:0000256" key="2">
    <source>
        <dbReference type="ARBA" id="ARBA00022540"/>
    </source>
</evidence>
<organism evidence="6 7">
    <name type="scientific">Ceratobasidium theobromae</name>
    <dbReference type="NCBI Taxonomy" id="1582974"/>
    <lineage>
        <taxon>Eukaryota</taxon>
        <taxon>Fungi</taxon>
        <taxon>Dikarya</taxon>
        <taxon>Basidiomycota</taxon>
        <taxon>Agaricomycotina</taxon>
        <taxon>Agaricomycetes</taxon>
        <taxon>Cantharellales</taxon>
        <taxon>Ceratobasidiaceae</taxon>
        <taxon>Ceratobasidium</taxon>
    </lineage>
</organism>
<dbReference type="PANTHER" id="PTHR10540:SF6">
    <property type="entry name" value="EUKARYOTIC TRANSLATION INITIATION FACTOR 3 SUBUNIT F"/>
    <property type="match status" value="1"/>
</dbReference>
<accession>A0A5N5QX41</accession>
<dbReference type="GO" id="GO:0008237">
    <property type="term" value="F:metallopeptidase activity"/>
    <property type="evidence" value="ECO:0007669"/>
    <property type="project" value="InterPro"/>
</dbReference>
<comment type="function">
    <text evidence="4">Component of the eukaryotic translation initiation factor 3 (eIF-3) complex, which is involved in protein synthesis of a specialized repertoire of mRNAs and, together with other initiation factors, stimulates binding of mRNA and methionyl-tRNAi to the 40S ribosome. The eIF-3 complex specifically targets and initiates translation of a subset of mRNAs involved in cell proliferation.</text>
</comment>
<comment type="caution">
    <text evidence="6">The sequence shown here is derived from an EMBL/GenBank/DDBJ whole genome shotgun (WGS) entry which is preliminary data.</text>
</comment>
<dbReference type="Pfam" id="PF01398">
    <property type="entry name" value="JAB"/>
    <property type="match status" value="1"/>
</dbReference>
<dbReference type="GO" id="GO:0003743">
    <property type="term" value="F:translation initiation factor activity"/>
    <property type="evidence" value="ECO:0007669"/>
    <property type="project" value="UniProtKB-UniRule"/>
</dbReference>
<comment type="subunit">
    <text evidence="4">Component of the eukaryotic translation initiation factor 3 (eIF-3) complex.</text>
</comment>
<keyword evidence="2 4" id="KW-0396">Initiation factor</keyword>
<dbReference type="InterPro" id="IPR000555">
    <property type="entry name" value="JAMM/MPN+_dom"/>
</dbReference>
<proteinExistence type="inferred from homology"/>
<dbReference type="GO" id="GO:0016282">
    <property type="term" value="C:eukaryotic 43S preinitiation complex"/>
    <property type="evidence" value="ECO:0007669"/>
    <property type="project" value="UniProtKB-UniRule"/>
</dbReference>
<dbReference type="GO" id="GO:0033290">
    <property type="term" value="C:eukaryotic 48S preinitiation complex"/>
    <property type="evidence" value="ECO:0007669"/>
    <property type="project" value="UniProtKB-UniRule"/>
</dbReference>
<comment type="similarity">
    <text evidence="4">Belongs to the eIF-3 subunit F family.</text>
</comment>
<reference evidence="6 7" key="1">
    <citation type="journal article" date="2019" name="Fungal Biol. Biotechnol.">
        <title>Draft genome sequence of fastidious pathogen Ceratobasidium theobromae, which causes vascular-streak dieback in Theobroma cacao.</title>
        <authorList>
            <person name="Ali S.S."/>
            <person name="Asman A."/>
            <person name="Shao J."/>
            <person name="Firmansyah A.P."/>
            <person name="Susilo A.W."/>
            <person name="Rosmana A."/>
            <person name="McMahon P."/>
            <person name="Junaid M."/>
            <person name="Guest D."/>
            <person name="Kheng T.Y."/>
            <person name="Meinhardt L.W."/>
            <person name="Bailey B.A."/>
        </authorList>
    </citation>
    <scope>NUCLEOTIDE SEQUENCE [LARGE SCALE GENOMIC DNA]</scope>
    <source>
        <strain evidence="6 7">CT2</strain>
    </source>
</reference>
<dbReference type="HAMAP" id="MF_03005">
    <property type="entry name" value="eIF3f"/>
    <property type="match status" value="1"/>
</dbReference>
<dbReference type="AlphaFoldDB" id="A0A5N5QX41"/>
<dbReference type="EMBL" id="SSOP01000002">
    <property type="protein sequence ID" value="KAB5596305.1"/>
    <property type="molecule type" value="Genomic_DNA"/>
</dbReference>
<name>A0A5N5QX41_9AGAM</name>
<dbReference type="SMART" id="SM00232">
    <property type="entry name" value="JAB_MPN"/>
    <property type="match status" value="1"/>
</dbReference>
<dbReference type="GO" id="GO:0031369">
    <property type="term" value="F:translation initiation factor binding"/>
    <property type="evidence" value="ECO:0007669"/>
    <property type="project" value="InterPro"/>
</dbReference>
<comment type="subcellular location">
    <subcellularLocation>
        <location evidence="4">Cytoplasm</location>
    </subcellularLocation>
</comment>
<dbReference type="InterPro" id="IPR037518">
    <property type="entry name" value="MPN"/>
</dbReference>
<evidence type="ECO:0000313" key="7">
    <source>
        <dbReference type="Proteomes" id="UP000383932"/>
    </source>
</evidence>
<dbReference type="Proteomes" id="UP000383932">
    <property type="component" value="Unassembled WGS sequence"/>
</dbReference>
<evidence type="ECO:0000256" key="3">
    <source>
        <dbReference type="ARBA" id="ARBA00022917"/>
    </source>
</evidence>
<dbReference type="Gene3D" id="3.40.140.10">
    <property type="entry name" value="Cytidine Deaminase, domain 2"/>
    <property type="match status" value="1"/>
</dbReference>